<evidence type="ECO:0000256" key="8">
    <source>
        <dbReference type="SAM" id="MobiDB-lite"/>
    </source>
</evidence>
<dbReference type="PROSITE" id="PS01223">
    <property type="entry name" value="PROA"/>
    <property type="match status" value="1"/>
</dbReference>
<dbReference type="AlphaFoldDB" id="A0A914VTF6"/>
<dbReference type="Gene3D" id="3.40.309.10">
    <property type="entry name" value="Aldehyde Dehydrogenase, Chain A, domain 2"/>
    <property type="match status" value="1"/>
</dbReference>
<dbReference type="Proteomes" id="UP000887566">
    <property type="component" value="Unplaced"/>
</dbReference>
<dbReference type="Pfam" id="PF00171">
    <property type="entry name" value="Aldedh"/>
    <property type="match status" value="1"/>
</dbReference>
<dbReference type="SUPFAM" id="SSF53720">
    <property type="entry name" value="ALDH-like"/>
    <property type="match status" value="1"/>
</dbReference>
<dbReference type="GO" id="GO:0008652">
    <property type="term" value="P:amino acid biosynthetic process"/>
    <property type="evidence" value="ECO:0007669"/>
    <property type="project" value="UniProtKB-KW"/>
</dbReference>
<dbReference type="FunFam" id="3.40.309.10:FF:000011">
    <property type="entry name" value="Delta-1-pyrroline-5-carboxylate synthase"/>
    <property type="match status" value="1"/>
</dbReference>
<dbReference type="InterPro" id="IPR000965">
    <property type="entry name" value="GPR_dom"/>
</dbReference>
<dbReference type="InterPro" id="IPR016162">
    <property type="entry name" value="Ald_DH_N"/>
</dbReference>
<dbReference type="WBParaSite" id="PSAMB.scaffold2434size23257.g17813.t1">
    <property type="protein sequence ID" value="PSAMB.scaffold2434size23257.g17813.t1"/>
    <property type="gene ID" value="PSAMB.scaffold2434size23257.g17813"/>
</dbReference>
<dbReference type="InterPro" id="IPR016161">
    <property type="entry name" value="Ald_DH/histidinol_DH"/>
</dbReference>
<sequence length="552" mass="59618">MAVAAVEGVASAAVSHDVHSTSQIDSVPRILARGPEYGRRSFLRLISGDVEPVKQSFGKQSRLPSTPSPAPADRKFTRSAHVQVWVKRGTEPKRRMLARVRLCGNVVGRGQRCYASCIVAPEAAAVVMTDGASPVNMLNGLSGRKGLNGYTRDINGKMGFKPNGKPVINTRTDLKNAQRIVVKLGSAVITREDECGLALGHCFACLSLVGKVLRTVKISDGLILEQTSVPIGSLLVIFESRPDCLPQVAGLSIATGNGLLLKGGREAEESNKMLHSIVQESLGTKGFEMRGAVTLVKSREDVSELLQLNEFIDLVIPRGSSELVRSIQEQSHGIPVLGHAEGVCHVFVDKDCDEQMALNIVRDAKCDYPAACNAAETILVHRELLGTKFFDQLCGMLKSEGVKLHAGPKLQALLKFGPPAAESLHYEYGRLECTLEIVDNVHEAVDHIIRYGSSHTDSIVTENRDTAEHFLKSVDSACVFHNASTRFADGYRFGLGAEVGISTGRIHARGPVGLEGLLTTKWLLRGQGHTVADFKPGGQSKYVHELLQLASN</sequence>
<dbReference type="InterPro" id="IPR016163">
    <property type="entry name" value="Ald_DH_C"/>
</dbReference>
<dbReference type="PANTHER" id="PTHR11063:SF8">
    <property type="entry name" value="DELTA-1-PYRROLINE-5-CARBOXYLATE SYNTHASE"/>
    <property type="match status" value="1"/>
</dbReference>
<evidence type="ECO:0000256" key="5">
    <source>
        <dbReference type="ARBA" id="ARBA00022857"/>
    </source>
</evidence>
<dbReference type="GO" id="GO:0004350">
    <property type="term" value="F:glutamate-5-semialdehyde dehydrogenase activity"/>
    <property type="evidence" value="ECO:0007669"/>
    <property type="project" value="UniProtKB-EC"/>
</dbReference>
<dbReference type="EC" id="1.2.1.41" evidence="2"/>
<comment type="catalytic activity">
    <reaction evidence="7">
        <text>L-glutamate 5-semialdehyde + phosphate + NADP(+) = L-glutamyl 5-phosphate + NADPH + H(+)</text>
        <dbReference type="Rhea" id="RHEA:19541"/>
        <dbReference type="ChEBI" id="CHEBI:15378"/>
        <dbReference type="ChEBI" id="CHEBI:43474"/>
        <dbReference type="ChEBI" id="CHEBI:57783"/>
        <dbReference type="ChEBI" id="CHEBI:58066"/>
        <dbReference type="ChEBI" id="CHEBI:58274"/>
        <dbReference type="ChEBI" id="CHEBI:58349"/>
        <dbReference type="EC" id="1.2.1.41"/>
    </reaction>
</comment>
<comment type="pathway">
    <text evidence="1">Amino-acid biosynthesis; L-proline biosynthesis; L-glutamate 5-semialdehyde from L-glutamate: step 2/2.</text>
</comment>
<dbReference type="CDD" id="cd07079">
    <property type="entry name" value="ALDH_F18-19_ProA-GPR"/>
    <property type="match status" value="1"/>
</dbReference>
<keyword evidence="4" id="KW-0641">Proline biosynthesis</keyword>
<feature type="domain" description="Aldehyde dehydrogenase" evidence="9">
    <location>
        <begin position="251"/>
        <end position="418"/>
    </location>
</feature>
<organism evidence="10 11">
    <name type="scientific">Plectus sambesii</name>
    <dbReference type="NCBI Taxonomy" id="2011161"/>
    <lineage>
        <taxon>Eukaryota</taxon>
        <taxon>Metazoa</taxon>
        <taxon>Ecdysozoa</taxon>
        <taxon>Nematoda</taxon>
        <taxon>Chromadorea</taxon>
        <taxon>Plectida</taxon>
        <taxon>Plectina</taxon>
        <taxon>Plectoidea</taxon>
        <taxon>Plectidae</taxon>
        <taxon>Plectus</taxon>
    </lineage>
</organism>
<keyword evidence="10" id="KW-1185">Reference proteome</keyword>
<keyword evidence="5" id="KW-0521">NADP</keyword>
<keyword evidence="3" id="KW-0028">Amino-acid biosynthesis</keyword>
<evidence type="ECO:0000313" key="11">
    <source>
        <dbReference type="WBParaSite" id="PSAMB.scaffold2434size23257.g17813.t1"/>
    </source>
</evidence>
<dbReference type="Gene3D" id="3.40.605.10">
    <property type="entry name" value="Aldehyde Dehydrogenase, Chain A, domain 1"/>
    <property type="match status" value="1"/>
</dbReference>
<evidence type="ECO:0000256" key="3">
    <source>
        <dbReference type="ARBA" id="ARBA00022605"/>
    </source>
</evidence>
<dbReference type="HAMAP" id="MF_00412">
    <property type="entry name" value="ProA"/>
    <property type="match status" value="1"/>
</dbReference>
<keyword evidence="6" id="KW-0560">Oxidoreductase</keyword>
<accession>A0A914VTF6</accession>
<proteinExistence type="inferred from homology"/>
<evidence type="ECO:0000256" key="4">
    <source>
        <dbReference type="ARBA" id="ARBA00022650"/>
    </source>
</evidence>
<evidence type="ECO:0000256" key="1">
    <source>
        <dbReference type="ARBA" id="ARBA00004985"/>
    </source>
</evidence>
<evidence type="ECO:0000256" key="6">
    <source>
        <dbReference type="ARBA" id="ARBA00023002"/>
    </source>
</evidence>
<protein>
    <recommendedName>
        <fullName evidence="2">glutamate-5-semialdehyde dehydrogenase</fullName>
        <ecNumber evidence="2">1.2.1.41</ecNumber>
    </recommendedName>
</protein>
<dbReference type="InterPro" id="IPR015590">
    <property type="entry name" value="Aldehyde_DH_dom"/>
</dbReference>
<evidence type="ECO:0000256" key="7">
    <source>
        <dbReference type="ARBA" id="ARBA00049024"/>
    </source>
</evidence>
<reference evidence="11" key="1">
    <citation type="submission" date="2022-11" db="UniProtKB">
        <authorList>
            <consortium name="WormBaseParasite"/>
        </authorList>
    </citation>
    <scope>IDENTIFICATION</scope>
</reference>
<dbReference type="InterPro" id="IPR020593">
    <property type="entry name" value="G-glutamylP_reductase_CS"/>
</dbReference>
<evidence type="ECO:0000256" key="2">
    <source>
        <dbReference type="ARBA" id="ARBA00013002"/>
    </source>
</evidence>
<dbReference type="NCBIfam" id="NF001221">
    <property type="entry name" value="PRK00197.1"/>
    <property type="match status" value="1"/>
</dbReference>
<feature type="region of interest" description="Disordered" evidence="8">
    <location>
        <begin position="56"/>
        <end position="75"/>
    </location>
</feature>
<evidence type="ECO:0000313" key="10">
    <source>
        <dbReference type="Proteomes" id="UP000887566"/>
    </source>
</evidence>
<dbReference type="PANTHER" id="PTHR11063">
    <property type="entry name" value="GLUTAMATE SEMIALDEHYDE DEHYDROGENASE"/>
    <property type="match status" value="1"/>
</dbReference>
<dbReference type="NCBIfam" id="TIGR00407">
    <property type="entry name" value="proA"/>
    <property type="match status" value="1"/>
</dbReference>
<dbReference type="GO" id="GO:0005739">
    <property type="term" value="C:mitochondrion"/>
    <property type="evidence" value="ECO:0007669"/>
    <property type="project" value="TreeGrafter"/>
</dbReference>
<name>A0A914VTF6_9BILA</name>
<evidence type="ECO:0000259" key="9">
    <source>
        <dbReference type="Pfam" id="PF00171"/>
    </source>
</evidence>